<keyword evidence="2" id="KW-0812">Transmembrane</keyword>
<dbReference type="EMBL" id="LR877164">
    <property type="protein sequence ID" value="CAD2221243.1"/>
    <property type="molecule type" value="Genomic_DNA"/>
</dbReference>
<evidence type="ECO:0000256" key="2">
    <source>
        <dbReference type="SAM" id="Phobius"/>
    </source>
</evidence>
<keyword evidence="5" id="KW-1185">Reference proteome</keyword>
<feature type="signal peptide" evidence="3">
    <location>
        <begin position="1"/>
        <end position="25"/>
    </location>
</feature>
<feature type="coiled-coil region" evidence="1">
    <location>
        <begin position="61"/>
        <end position="115"/>
    </location>
</feature>
<dbReference type="VEuPathDB" id="TriTrypDB:ADEAN_000877400"/>
<protein>
    <submittedName>
        <fullName evidence="4">Uncharacterized protein</fullName>
    </submittedName>
</protein>
<keyword evidence="3" id="KW-0732">Signal</keyword>
<evidence type="ECO:0000256" key="1">
    <source>
        <dbReference type="SAM" id="Coils"/>
    </source>
</evidence>
<feature type="transmembrane region" description="Helical" evidence="2">
    <location>
        <begin position="220"/>
        <end position="244"/>
    </location>
</feature>
<keyword evidence="1" id="KW-0175">Coiled coil</keyword>
<organism evidence="4 5">
    <name type="scientific">Angomonas deanei</name>
    <dbReference type="NCBI Taxonomy" id="59799"/>
    <lineage>
        <taxon>Eukaryota</taxon>
        <taxon>Discoba</taxon>
        <taxon>Euglenozoa</taxon>
        <taxon>Kinetoplastea</taxon>
        <taxon>Metakinetoplastina</taxon>
        <taxon>Trypanosomatida</taxon>
        <taxon>Trypanosomatidae</taxon>
        <taxon>Strigomonadinae</taxon>
        <taxon>Angomonas</taxon>
    </lineage>
</organism>
<dbReference type="OrthoDB" id="278279at2759"/>
<accession>A0A7G2CRZ6</accession>
<dbReference type="Proteomes" id="UP000515908">
    <property type="component" value="Chromosome 20"/>
</dbReference>
<feature type="transmembrane region" description="Helical" evidence="2">
    <location>
        <begin position="179"/>
        <end position="199"/>
    </location>
</feature>
<evidence type="ECO:0000313" key="5">
    <source>
        <dbReference type="Proteomes" id="UP000515908"/>
    </source>
</evidence>
<keyword evidence="2" id="KW-0472">Membrane</keyword>
<proteinExistence type="predicted"/>
<dbReference type="AlphaFoldDB" id="A0A7G2CRZ6"/>
<name>A0A7G2CRZ6_9TRYP</name>
<keyword evidence="2" id="KW-1133">Transmembrane helix</keyword>
<evidence type="ECO:0000256" key="3">
    <source>
        <dbReference type="SAM" id="SignalP"/>
    </source>
</evidence>
<evidence type="ECO:0000313" key="4">
    <source>
        <dbReference type="EMBL" id="CAD2221243.1"/>
    </source>
</evidence>
<reference evidence="4 5" key="1">
    <citation type="submission" date="2020-08" db="EMBL/GenBank/DDBJ databases">
        <authorList>
            <person name="Newling K."/>
            <person name="Davey J."/>
            <person name="Forrester S."/>
        </authorList>
    </citation>
    <scope>NUCLEOTIDE SEQUENCE [LARGE SCALE GENOMIC DNA]</scope>
    <source>
        <strain evidence="5">Crithidia deanei Carvalho (ATCC PRA-265)</strain>
    </source>
</reference>
<sequence>MTNRRCKIAICVVLVLLCVVTLSATADSFTAEKEKQISKGTTEEQKRFWQLEIQRLRHGEMSRALDNLLDAQRKLQQAKKSEGFFYTKKEDKATIKLLDEEYNRALISVEHLKQRESMMLSKLKPLYGIVSREFVQEQKRSIKDSIQFAKDVSYDNAFYSSLFNIGDAESITDVIAGFFIQWVFNYILVYPFAVLYYAFWTAPRSVYAYSSGITDIVPGVVAYVVSVAVMCAPLVVLLGGMYLVKRKYDVDLRTGRAGRRRYY</sequence>
<gene>
    <name evidence="4" type="ORF">ADEAN_000877400</name>
</gene>
<feature type="chain" id="PRO_5028907188" evidence="3">
    <location>
        <begin position="26"/>
        <end position="263"/>
    </location>
</feature>